<dbReference type="InterPro" id="IPR029058">
    <property type="entry name" value="AB_hydrolase_fold"/>
</dbReference>
<comment type="caution">
    <text evidence="2">The sequence shown here is derived from an EMBL/GenBank/DDBJ whole genome shotgun (WGS) entry which is preliminary data.</text>
</comment>
<dbReference type="InterPro" id="IPR013595">
    <property type="entry name" value="Pept_S33_TAP-like_C"/>
</dbReference>
<dbReference type="Proteomes" id="UP000078397">
    <property type="component" value="Unassembled WGS sequence"/>
</dbReference>
<dbReference type="RefSeq" id="XP_018144477.1">
    <property type="nucleotide sequence ID" value="XM_018283419.1"/>
</dbReference>
<dbReference type="Gene3D" id="3.40.50.1820">
    <property type="entry name" value="alpha/beta hydrolase"/>
    <property type="match status" value="1"/>
</dbReference>
<feature type="domain" description="Peptidase S33 tripeptidyl aminopeptidase-like C-terminal" evidence="1">
    <location>
        <begin position="200"/>
        <end position="313"/>
    </location>
</feature>
<sequence length="353" mass="40099">MFPGRVGRMILDGVVDTDDYFAERGMLKNIGDMDKVFKEFWRSCRAAGPKICSLAKLKHPQRRFWSLVWSLERNPWTMVTEDGNTIILTEDHLKSWVGKCMYAGHDSTSFCSTFLYEALAAESHTSHSPTAPWAFPYVYNMYSGSRYDIPPNNSIPHEESIPHRRREMSSAVQCGDSPDLTNKSQFWWKAYVEKLARPSELFGRYWASRRLPCASWPFKSNWRFTGPFTTPPSDPELKPGVPAAPLLFLSSRLDPVTPVEGARKMASRHPGAKLVIQESVGHGAIAADYSLCVQHIIADYMGTGKLPSKETSCQQSCGYWDSNCTYEHPELTPVRSWFMEQQARQSFNDFILG</sequence>
<proteinExistence type="predicted"/>
<keyword evidence="3" id="KW-1185">Reference proteome</keyword>
<reference evidence="2 3" key="1">
    <citation type="journal article" date="2016" name="PLoS Pathog.">
        <title>Biosynthesis of antibiotic leucinostatins in bio-control fungus Purpureocillium lilacinum and their inhibition on phytophthora revealed by genome mining.</title>
        <authorList>
            <person name="Wang G."/>
            <person name="Liu Z."/>
            <person name="Lin R."/>
            <person name="Li E."/>
            <person name="Mao Z."/>
            <person name="Ling J."/>
            <person name="Yang Y."/>
            <person name="Yin W.B."/>
            <person name="Xie B."/>
        </authorList>
    </citation>
    <scope>NUCLEOTIDE SEQUENCE [LARGE SCALE GENOMIC DNA]</scope>
    <source>
        <strain evidence="2">170</strain>
    </source>
</reference>
<accession>A0A179FQI6</accession>
<evidence type="ECO:0000313" key="3">
    <source>
        <dbReference type="Proteomes" id="UP000078397"/>
    </source>
</evidence>
<protein>
    <submittedName>
        <fullName evidence="2">Proteinase</fullName>
    </submittedName>
</protein>
<dbReference type="EMBL" id="LSBJ02000003">
    <property type="protein sequence ID" value="OAQ67627.1"/>
    <property type="molecule type" value="Genomic_DNA"/>
</dbReference>
<dbReference type="AlphaFoldDB" id="A0A179FQI6"/>
<dbReference type="SUPFAM" id="SSF53474">
    <property type="entry name" value="alpha/beta-Hydrolases"/>
    <property type="match status" value="1"/>
</dbReference>
<evidence type="ECO:0000313" key="2">
    <source>
        <dbReference type="EMBL" id="OAQ67627.1"/>
    </source>
</evidence>
<dbReference type="STRING" id="1380566.A0A179FQI6"/>
<dbReference type="KEGG" id="pchm:VFPPC_03995"/>
<gene>
    <name evidence="2" type="ORF">VFPPC_03995</name>
</gene>
<evidence type="ECO:0000259" key="1">
    <source>
        <dbReference type="Pfam" id="PF08386"/>
    </source>
</evidence>
<dbReference type="GeneID" id="28847413"/>
<organism evidence="2 3">
    <name type="scientific">Pochonia chlamydosporia 170</name>
    <dbReference type="NCBI Taxonomy" id="1380566"/>
    <lineage>
        <taxon>Eukaryota</taxon>
        <taxon>Fungi</taxon>
        <taxon>Dikarya</taxon>
        <taxon>Ascomycota</taxon>
        <taxon>Pezizomycotina</taxon>
        <taxon>Sordariomycetes</taxon>
        <taxon>Hypocreomycetidae</taxon>
        <taxon>Hypocreales</taxon>
        <taxon>Clavicipitaceae</taxon>
        <taxon>Pochonia</taxon>
    </lineage>
</organism>
<dbReference type="OrthoDB" id="425534at2759"/>
<name>A0A179FQI6_METCM</name>
<dbReference type="Pfam" id="PF08386">
    <property type="entry name" value="Abhydrolase_4"/>
    <property type="match status" value="1"/>
</dbReference>